<gene>
    <name evidence="2" type="ORF">GDO81_011449</name>
</gene>
<accession>A0AAV7BE29</accession>
<feature type="region of interest" description="Disordered" evidence="1">
    <location>
        <begin position="23"/>
        <end position="43"/>
    </location>
</feature>
<sequence>MYSTRTSILCNVCEIGLKYMHSQPKTRDHSAPSSKDSEGQASSYTKHGKYTYSYLLNYLDITVQAGYMVSKITFFESGPILTLLVGLNTKRSPSYTTNVSNLLAIY</sequence>
<dbReference type="Proteomes" id="UP000824782">
    <property type="component" value="Unassembled WGS sequence"/>
</dbReference>
<evidence type="ECO:0000313" key="3">
    <source>
        <dbReference type="Proteomes" id="UP000824782"/>
    </source>
</evidence>
<protein>
    <submittedName>
        <fullName evidence="2">Uncharacterized protein</fullName>
    </submittedName>
</protein>
<comment type="caution">
    <text evidence="2">The sequence shown here is derived from an EMBL/GenBank/DDBJ whole genome shotgun (WGS) entry which is preliminary data.</text>
</comment>
<organism evidence="2 3">
    <name type="scientific">Engystomops pustulosus</name>
    <name type="common">Tungara frog</name>
    <name type="synonym">Physalaemus pustulosus</name>
    <dbReference type="NCBI Taxonomy" id="76066"/>
    <lineage>
        <taxon>Eukaryota</taxon>
        <taxon>Metazoa</taxon>
        <taxon>Chordata</taxon>
        <taxon>Craniata</taxon>
        <taxon>Vertebrata</taxon>
        <taxon>Euteleostomi</taxon>
        <taxon>Amphibia</taxon>
        <taxon>Batrachia</taxon>
        <taxon>Anura</taxon>
        <taxon>Neobatrachia</taxon>
        <taxon>Hyloidea</taxon>
        <taxon>Leptodactylidae</taxon>
        <taxon>Leiuperinae</taxon>
        <taxon>Engystomops</taxon>
    </lineage>
</organism>
<name>A0AAV7BE29_ENGPU</name>
<keyword evidence="3" id="KW-1185">Reference proteome</keyword>
<proteinExistence type="predicted"/>
<evidence type="ECO:0000313" key="2">
    <source>
        <dbReference type="EMBL" id="KAG8570860.1"/>
    </source>
</evidence>
<dbReference type="AlphaFoldDB" id="A0AAV7BE29"/>
<dbReference type="EMBL" id="WNYA01000005">
    <property type="protein sequence ID" value="KAG8570860.1"/>
    <property type="molecule type" value="Genomic_DNA"/>
</dbReference>
<feature type="compositionally biased region" description="Basic and acidic residues" evidence="1">
    <location>
        <begin position="25"/>
        <end position="38"/>
    </location>
</feature>
<reference evidence="2" key="1">
    <citation type="thesis" date="2020" institute="ProQuest LLC" country="789 East Eisenhower Parkway, Ann Arbor, MI, USA">
        <title>Comparative Genomics and Chromosome Evolution.</title>
        <authorList>
            <person name="Mudd A.B."/>
        </authorList>
    </citation>
    <scope>NUCLEOTIDE SEQUENCE</scope>
    <source>
        <strain evidence="2">237g6f4</strain>
        <tissue evidence="2">Blood</tissue>
    </source>
</reference>
<evidence type="ECO:0000256" key="1">
    <source>
        <dbReference type="SAM" id="MobiDB-lite"/>
    </source>
</evidence>